<sequence length="295" mass="33749">MGNRIRVIVTGGGGQLSSELEKCSPEGLQVIVCSPSELNITSRESVRAALEQWKPSIVINCAAYTAVDRAEEEAEKAFLVNKEGVRILAEECRKRNAGIIHISTDFVFDGLTSRPYTINDTPNPISVYGKSKLEGEQILLELYRQSTIVVRTAWLYSIYGKNFVKTMLSLFEKEAIVKVVHDQVGTPTWAFNLASFLWFLAVNFDSYKSRIFHFTDAGVASWYDFAVAIEEESREWRRKPVEIVPVSSAEYPSKAKRPQFSVLDKRDTWRIWNRPVHWRKALRMMLKALKSQYEQ</sequence>
<comment type="pathway">
    <text evidence="1 6">Carbohydrate biosynthesis; dTDP-L-rhamnose biosynthesis.</text>
</comment>
<dbReference type="PANTHER" id="PTHR10491:SF4">
    <property type="entry name" value="METHIONINE ADENOSYLTRANSFERASE 2 SUBUNIT BETA"/>
    <property type="match status" value="1"/>
</dbReference>
<evidence type="ECO:0000256" key="6">
    <source>
        <dbReference type="RuleBase" id="RU364082"/>
    </source>
</evidence>
<evidence type="ECO:0000256" key="5">
    <source>
        <dbReference type="ARBA" id="ARBA00048200"/>
    </source>
</evidence>
<keyword evidence="6" id="KW-0560">Oxidoreductase</keyword>
<dbReference type="GO" id="GO:0008831">
    <property type="term" value="F:dTDP-4-dehydrorhamnose reductase activity"/>
    <property type="evidence" value="ECO:0007669"/>
    <property type="project" value="UniProtKB-EC"/>
</dbReference>
<dbReference type="InterPro" id="IPR005913">
    <property type="entry name" value="dTDP_dehydrorham_reduct"/>
</dbReference>
<protein>
    <recommendedName>
        <fullName evidence="4 6">dTDP-4-dehydrorhamnose reductase</fullName>
        <ecNumber evidence="3 6">1.1.1.133</ecNumber>
    </recommendedName>
</protein>
<dbReference type="Pfam" id="PF04321">
    <property type="entry name" value="RmlD_sub_bind"/>
    <property type="match status" value="1"/>
</dbReference>
<dbReference type="AlphaFoldDB" id="A0A1I4UP53"/>
<evidence type="ECO:0000256" key="2">
    <source>
        <dbReference type="ARBA" id="ARBA00010944"/>
    </source>
</evidence>
<dbReference type="InterPro" id="IPR029903">
    <property type="entry name" value="RmlD-like-bd"/>
</dbReference>
<evidence type="ECO:0000256" key="3">
    <source>
        <dbReference type="ARBA" id="ARBA00012929"/>
    </source>
</evidence>
<dbReference type="RefSeq" id="WP_218148866.1">
    <property type="nucleotide sequence ID" value="NZ_FOUU01000006.1"/>
</dbReference>
<dbReference type="UniPathway" id="UPA00124"/>
<dbReference type="InterPro" id="IPR036291">
    <property type="entry name" value="NAD(P)-bd_dom_sf"/>
</dbReference>
<evidence type="ECO:0000256" key="4">
    <source>
        <dbReference type="ARBA" id="ARBA00017099"/>
    </source>
</evidence>
<dbReference type="Gene3D" id="3.90.25.10">
    <property type="entry name" value="UDP-galactose 4-epimerase, domain 1"/>
    <property type="match status" value="1"/>
</dbReference>
<dbReference type="GO" id="GO:0005829">
    <property type="term" value="C:cytosol"/>
    <property type="evidence" value="ECO:0007669"/>
    <property type="project" value="TreeGrafter"/>
</dbReference>
<dbReference type="GO" id="GO:0019305">
    <property type="term" value="P:dTDP-rhamnose biosynthetic process"/>
    <property type="evidence" value="ECO:0007669"/>
    <property type="project" value="UniProtKB-UniPathway"/>
</dbReference>
<dbReference type="PANTHER" id="PTHR10491">
    <property type="entry name" value="DTDP-4-DEHYDRORHAMNOSE REDUCTASE"/>
    <property type="match status" value="1"/>
</dbReference>
<comment type="similarity">
    <text evidence="2 6">Belongs to the dTDP-4-dehydrorhamnose reductase family.</text>
</comment>
<dbReference type="Proteomes" id="UP000199611">
    <property type="component" value="Unassembled WGS sequence"/>
</dbReference>
<evidence type="ECO:0000313" key="9">
    <source>
        <dbReference type="Proteomes" id="UP000199611"/>
    </source>
</evidence>
<feature type="domain" description="RmlD-like substrate binding" evidence="7">
    <location>
        <begin position="6"/>
        <end position="289"/>
    </location>
</feature>
<organism evidence="8 9">
    <name type="scientific">Thermodesulforhabdus norvegica</name>
    <dbReference type="NCBI Taxonomy" id="39841"/>
    <lineage>
        <taxon>Bacteria</taxon>
        <taxon>Pseudomonadati</taxon>
        <taxon>Thermodesulfobacteriota</taxon>
        <taxon>Syntrophobacteria</taxon>
        <taxon>Syntrophobacterales</taxon>
        <taxon>Thermodesulforhabdaceae</taxon>
        <taxon>Thermodesulforhabdus</taxon>
    </lineage>
</organism>
<dbReference type="STRING" id="39841.SAMN05660836_01909"/>
<keyword evidence="9" id="KW-1185">Reference proteome</keyword>
<reference evidence="8 9" key="1">
    <citation type="submission" date="2016-10" db="EMBL/GenBank/DDBJ databases">
        <authorList>
            <person name="de Groot N.N."/>
        </authorList>
    </citation>
    <scope>NUCLEOTIDE SEQUENCE [LARGE SCALE GENOMIC DNA]</scope>
    <source>
        <strain evidence="8 9">DSM 9990</strain>
    </source>
</reference>
<dbReference type="CDD" id="cd05254">
    <property type="entry name" value="dTDP_HR_like_SDR_e"/>
    <property type="match status" value="1"/>
</dbReference>
<evidence type="ECO:0000313" key="8">
    <source>
        <dbReference type="EMBL" id="SFM90787.1"/>
    </source>
</evidence>
<evidence type="ECO:0000259" key="7">
    <source>
        <dbReference type="Pfam" id="PF04321"/>
    </source>
</evidence>
<evidence type="ECO:0000256" key="1">
    <source>
        <dbReference type="ARBA" id="ARBA00004781"/>
    </source>
</evidence>
<comment type="catalytic activity">
    <reaction evidence="5">
        <text>dTDP-beta-L-rhamnose + NADP(+) = dTDP-4-dehydro-beta-L-rhamnose + NADPH + H(+)</text>
        <dbReference type="Rhea" id="RHEA:21796"/>
        <dbReference type="ChEBI" id="CHEBI:15378"/>
        <dbReference type="ChEBI" id="CHEBI:57510"/>
        <dbReference type="ChEBI" id="CHEBI:57783"/>
        <dbReference type="ChEBI" id="CHEBI:58349"/>
        <dbReference type="ChEBI" id="CHEBI:62830"/>
        <dbReference type="EC" id="1.1.1.133"/>
    </reaction>
</comment>
<dbReference type="NCBIfam" id="TIGR01214">
    <property type="entry name" value="rmlD"/>
    <property type="match status" value="1"/>
</dbReference>
<dbReference type="Gene3D" id="3.40.50.720">
    <property type="entry name" value="NAD(P)-binding Rossmann-like Domain"/>
    <property type="match status" value="1"/>
</dbReference>
<name>A0A1I4UP53_9BACT</name>
<comment type="function">
    <text evidence="6">Catalyzes the reduction of dTDP-6-deoxy-L-lyxo-4-hexulose to yield dTDP-L-rhamnose.</text>
</comment>
<gene>
    <name evidence="8" type="ORF">SAMN05660836_01909</name>
</gene>
<dbReference type="SUPFAM" id="SSF51735">
    <property type="entry name" value="NAD(P)-binding Rossmann-fold domains"/>
    <property type="match status" value="1"/>
</dbReference>
<dbReference type="EC" id="1.1.1.133" evidence="3 6"/>
<dbReference type="EMBL" id="FOUU01000006">
    <property type="protein sequence ID" value="SFM90787.1"/>
    <property type="molecule type" value="Genomic_DNA"/>
</dbReference>
<accession>A0A1I4UP53</accession>
<keyword evidence="6" id="KW-0521">NADP</keyword>
<proteinExistence type="inferred from homology"/>